<name>W7Y4F2_9BACT</name>
<feature type="signal peptide" evidence="1">
    <location>
        <begin position="1"/>
        <end position="21"/>
    </location>
</feature>
<dbReference type="AlphaFoldDB" id="W7Y4F2"/>
<organism evidence="2 3">
    <name type="scientific">Saccharicrinis fermentans DSM 9555 = JCM 21142</name>
    <dbReference type="NCBI Taxonomy" id="869213"/>
    <lineage>
        <taxon>Bacteria</taxon>
        <taxon>Pseudomonadati</taxon>
        <taxon>Bacteroidota</taxon>
        <taxon>Bacteroidia</taxon>
        <taxon>Marinilabiliales</taxon>
        <taxon>Marinilabiliaceae</taxon>
        <taxon>Saccharicrinis</taxon>
    </lineage>
</organism>
<keyword evidence="1" id="KW-0732">Signal</keyword>
<protein>
    <submittedName>
        <fullName evidence="2">Uncharacterized protein</fullName>
    </submittedName>
</protein>
<feature type="chain" id="PRO_5004903966" evidence="1">
    <location>
        <begin position="22"/>
        <end position="211"/>
    </location>
</feature>
<dbReference type="PROSITE" id="PS51257">
    <property type="entry name" value="PROKAR_LIPOPROTEIN"/>
    <property type="match status" value="1"/>
</dbReference>
<evidence type="ECO:0000313" key="3">
    <source>
        <dbReference type="Proteomes" id="UP000019402"/>
    </source>
</evidence>
<accession>W7Y4F2</accession>
<dbReference type="RefSeq" id="WP_027472816.1">
    <property type="nucleotide sequence ID" value="NZ_BAMD01000009.1"/>
</dbReference>
<evidence type="ECO:0000256" key="1">
    <source>
        <dbReference type="SAM" id="SignalP"/>
    </source>
</evidence>
<dbReference type="EMBL" id="BAMD01000009">
    <property type="protein sequence ID" value="GAF02463.1"/>
    <property type="molecule type" value="Genomic_DNA"/>
</dbReference>
<dbReference type="STRING" id="869213.GCA_000517085_03402"/>
<sequence length="211" mass="23652">MIFKEKLIALYLMALCALLQACVKEDLSKISSDYEWNGKVSLPLSAKEITSDDYVGISGLVDDYINSGGWGVVLTSYADFNFSDRYTQPTYVDSMMLRFEISNNFPANLKMGLYFMDESTILMNAVSDLPLVMEAPLVNELGELNSPPYLMIDQWFAGDDIATLMNAKKVAVRIIISDIDLREVVTDQLETYGIDVRIALRSVVTMPLDEL</sequence>
<proteinExistence type="predicted"/>
<gene>
    <name evidence="2" type="ORF">JCM21142_31098</name>
</gene>
<dbReference type="Proteomes" id="UP000019402">
    <property type="component" value="Unassembled WGS sequence"/>
</dbReference>
<keyword evidence="3" id="KW-1185">Reference proteome</keyword>
<evidence type="ECO:0000313" key="2">
    <source>
        <dbReference type="EMBL" id="GAF02463.1"/>
    </source>
</evidence>
<comment type="caution">
    <text evidence="2">The sequence shown here is derived from an EMBL/GenBank/DDBJ whole genome shotgun (WGS) entry which is preliminary data.</text>
</comment>
<reference evidence="2 3" key="1">
    <citation type="journal article" date="2014" name="Genome Announc.">
        <title>Draft Genome Sequence of Cytophaga fermentans JCM 21142T, a Facultative Anaerobe Isolated from Marine Mud.</title>
        <authorList>
            <person name="Starns D."/>
            <person name="Oshima K."/>
            <person name="Suda W."/>
            <person name="Iino T."/>
            <person name="Yuki M."/>
            <person name="Inoue J."/>
            <person name="Kitamura K."/>
            <person name="Iida T."/>
            <person name="Darby A."/>
            <person name="Hattori M."/>
            <person name="Ohkuma M."/>
        </authorList>
    </citation>
    <scope>NUCLEOTIDE SEQUENCE [LARGE SCALE GENOMIC DNA]</scope>
    <source>
        <strain evidence="2 3">JCM 21142</strain>
    </source>
</reference>